<feature type="compositionally biased region" description="Basic and acidic residues" evidence="1">
    <location>
        <begin position="265"/>
        <end position="276"/>
    </location>
</feature>
<protein>
    <recommendedName>
        <fullName evidence="3">DUF3821 domain-containing protein</fullName>
    </recommendedName>
</protein>
<keyword evidence="5" id="KW-1185">Reference proteome</keyword>
<dbReference type="EMBL" id="QGMZ01000004">
    <property type="protein sequence ID" value="PWR76128.1"/>
    <property type="molecule type" value="Genomic_DNA"/>
</dbReference>
<feature type="region of interest" description="Disordered" evidence="1">
    <location>
        <begin position="234"/>
        <end position="349"/>
    </location>
</feature>
<feature type="compositionally biased region" description="Low complexity" evidence="1">
    <location>
        <begin position="321"/>
        <end position="330"/>
    </location>
</feature>
<organism evidence="4 5">
    <name type="scientific">Methanospirillum stamsii</name>
    <dbReference type="NCBI Taxonomy" id="1277351"/>
    <lineage>
        <taxon>Archaea</taxon>
        <taxon>Methanobacteriati</taxon>
        <taxon>Methanobacteriota</taxon>
        <taxon>Stenosarchaea group</taxon>
        <taxon>Methanomicrobia</taxon>
        <taxon>Methanomicrobiales</taxon>
        <taxon>Methanospirillaceae</taxon>
        <taxon>Methanospirillum</taxon>
    </lineage>
</organism>
<keyword evidence="2" id="KW-0472">Membrane</keyword>
<gene>
    <name evidence="4" type="ORF">DLD82_01135</name>
</gene>
<evidence type="ECO:0000256" key="1">
    <source>
        <dbReference type="SAM" id="MobiDB-lite"/>
    </source>
</evidence>
<feature type="compositionally biased region" description="Acidic residues" evidence="1">
    <location>
        <begin position="277"/>
        <end position="292"/>
    </location>
</feature>
<feature type="transmembrane region" description="Helical" evidence="2">
    <location>
        <begin position="352"/>
        <end position="369"/>
    </location>
</feature>
<name>A0A2V2NIE8_9EURY</name>
<evidence type="ECO:0000259" key="3">
    <source>
        <dbReference type="Pfam" id="PF12863"/>
    </source>
</evidence>
<evidence type="ECO:0000313" key="4">
    <source>
        <dbReference type="EMBL" id="PWR76128.1"/>
    </source>
</evidence>
<feature type="domain" description="DUF3821" evidence="3">
    <location>
        <begin position="47"/>
        <end position="234"/>
    </location>
</feature>
<evidence type="ECO:0000313" key="5">
    <source>
        <dbReference type="Proteomes" id="UP000245934"/>
    </source>
</evidence>
<dbReference type="Pfam" id="PF12863">
    <property type="entry name" value="DUF3821"/>
    <property type="match status" value="1"/>
</dbReference>
<comment type="caution">
    <text evidence="4">The sequence shown here is derived from an EMBL/GenBank/DDBJ whole genome shotgun (WGS) entry which is preliminary data.</text>
</comment>
<accession>A0A2V2NIE8</accession>
<dbReference type="AlphaFoldDB" id="A0A2V2NIE8"/>
<keyword evidence="2" id="KW-0812">Transmembrane</keyword>
<sequence length="373" mass="41697">MGITQKSKIRKMEPYYMGYRTFFLLIALIICILSQDVLALDSKIPKEGTVFVGENDIDISECNVRTGEEIAFWSSGSPEGTPDSRAKVMDATHFFVDPTFFSGKTGTWYGLTSKKPVFKVEDPWLQLDVIENGIDHEPEWIKKGNLVSFKISTNMYAISERVGSAGAPVKINLTGPNETTYSQLNSPTGTYNLENIYVYYSPFDTGAIWETKSETEYPEGEYTAWATCNVNDINEKNSGEGVTTSTKTTFILSKIKPEEEEEEKEEKNTDSDKDKTENEDENDNEEESESDNEPVITKEPTPEPTEEPVPELTLDITPEVTKPIATFTPKPTKPPLPSPPKNSPEKTQKQPLNFGLCFLALVAGLILTVRKKV</sequence>
<dbReference type="Proteomes" id="UP000245934">
    <property type="component" value="Unassembled WGS sequence"/>
</dbReference>
<proteinExistence type="predicted"/>
<dbReference type="InterPro" id="IPR024277">
    <property type="entry name" value="DUF3821"/>
</dbReference>
<evidence type="ECO:0000256" key="2">
    <source>
        <dbReference type="SAM" id="Phobius"/>
    </source>
</evidence>
<reference evidence="4 5" key="1">
    <citation type="submission" date="2018-05" db="EMBL/GenBank/DDBJ databases">
        <title>Draft genome of Methanospirillum stamsii Pt1.</title>
        <authorList>
            <person name="Dueholm M.S."/>
            <person name="Nielsen P.H."/>
            <person name="Bakmann L.F."/>
            <person name="Otzen D.E."/>
        </authorList>
    </citation>
    <scope>NUCLEOTIDE SEQUENCE [LARGE SCALE GENOMIC DNA]</scope>
    <source>
        <strain evidence="4 5">Pt1</strain>
    </source>
</reference>
<feature type="compositionally biased region" description="Polar residues" evidence="1">
    <location>
        <begin position="240"/>
        <end position="251"/>
    </location>
</feature>
<keyword evidence="2" id="KW-1133">Transmembrane helix</keyword>
<feature type="compositionally biased region" description="Pro residues" evidence="1">
    <location>
        <begin position="331"/>
        <end position="342"/>
    </location>
</feature>